<comment type="caution">
    <text evidence="1">The sequence shown here is derived from an EMBL/GenBank/DDBJ whole genome shotgun (WGS) entry which is preliminary data.</text>
</comment>
<evidence type="ECO:0000313" key="1">
    <source>
        <dbReference type="EMBL" id="KKM07165.1"/>
    </source>
</evidence>
<dbReference type="EMBL" id="LAZR01015830">
    <property type="protein sequence ID" value="KKM07165.1"/>
    <property type="molecule type" value="Genomic_DNA"/>
</dbReference>
<gene>
    <name evidence="1" type="ORF">LCGC14_1736630</name>
</gene>
<organism evidence="1">
    <name type="scientific">marine sediment metagenome</name>
    <dbReference type="NCBI Taxonomy" id="412755"/>
    <lineage>
        <taxon>unclassified sequences</taxon>
        <taxon>metagenomes</taxon>
        <taxon>ecological metagenomes</taxon>
    </lineage>
</organism>
<name>A0A0F9H7Y0_9ZZZZ</name>
<reference evidence="1" key="1">
    <citation type="journal article" date="2015" name="Nature">
        <title>Complex archaea that bridge the gap between prokaryotes and eukaryotes.</title>
        <authorList>
            <person name="Spang A."/>
            <person name="Saw J.H."/>
            <person name="Jorgensen S.L."/>
            <person name="Zaremba-Niedzwiedzka K."/>
            <person name="Martijn J."/>
            <person name="Lind A.E."/>
            <person name="van Eijk R."/>
            <person name="Schleper C."/>
            <person name="Guy L."/>
            <person name="Ettema T.J."/>
        </authorList>
    </citation>
    <scope>NUCLEOTIDE SEQUENCE</scope>
</reference>
<protein>
    <submittedName>
        <fullName evidence="1">Uncharacterized protein</fullName>
    </submittedName>
</protein>
<proteinExistence type="predicted"/>
<accession>A0A0F9H7Y0</accession>
<dbReference type="AlphaFoldDB" id="A0A0F9H7Y0"/>
<sequence>MTKQEEIREILDTPMECIADEQANVKRATAILTTLLATEASRVRERVEKEAEYNEAISRCHHNETKRRDAEFYAKGLRHALVLAAEQAITPTRDKGGKG</sequence>